<dbReference type="Pfam" id="PF05175">
    <property type="entry name" value="MTS"/>
    <property type="match status" value="1"/>
</dbReference>
<comment type="caution">
    <text evidence="8">The sequence shown here is derived from an EMBL/GenBank/DDBJ whole genome shotgun (WGS) entry which is preliminary data.</text>
</comment>
<dbReference type="Gene3D" id="1.10.8.10">
    <property type="entry name" value="DNA helicase RuvA subunit, C-terminal domain"/>
    <property type="match status" value="1"/>
</dbReference>
<organism evidence="8 9">
    <name type="scientific">Pseudokineococcus lusitanus</name>
    <dbReference type="NCBI Taxonomy" id="763993"/>
    <lineage>
        <taxon>Bacteria</taxon>
        <taxon>Bacillati</taxon>
        <taxon>Actinomycetota</taxon>
        <taxon>Actinomycetes</taxon>
        <taxon>Kineosporiales</taxon>
        <taxon>Kineosporiaceae</taxon>
        <taxon>Pseudokineococcus</taxon>
    </lineage>
</organism>
<dbReference type="Proteomes" id="UP000276232">
    <property type="component" value="Unassembled WGS sequence"/>
</dbReference>
<evidence type="ECO:0000259" key="6">
    <source>
        <dbReference type="Pfam" id="PF05175"/>
    </source>
</evidence>
<evidence type="ECO:0000256" key="4">
    <source>
        <dbReference type="ARBA" id="ARBA00022691"/>
    </source>
</evidence>
<dbReference type="GO" id="GO:0008276">
    <property type="term" value="F:protein methyltransferase activity"/>
    <property type="evidence" value="ECO:0007669"/>
    <property type="project" value="InterPro"/>
</dbReference>
<protein>
    <recommendedName>
        <fullName evidence="1">peptide chain release factor N(5)-glutamine methyltransferase</fullName>
        <ecNumber evidence="1">2.1.1.297</ecNumber>
    </recommendedName>
</protein>
<dbReference type="InterPro" id="IPR004556">
    <property type="entry name" value="HemK-like"/>
</dbReference>
<dbReference type="CDD" id="cd02440">
    <property type="entry name" value="AdoMet_MTases"/>
    <property type="match status" value="1"/>
</dbReference>
<dbReference type="GO" id="GO:0032259">
    <property type="term" value="P:methylation"/>
    <property type="evidence" value="ECO:0007669"/>
    <property type="project" value="UniProtKB-KW"/>
</dbReference>
<dbReference type="GO" id="GO:0003676">
    <property type="term" value="F:nucleic acid binding"/>
    <property type="evidence" value="ECO:0007669"/>
    <property type="project" value="InterPro"/>
</dbReference>
<evidence type="ECO:0000256" key="5">
    <source>
        <dbReference type="ARBA" id="ARBA00048391"/>
    </source>
</evidence>
<feature type="domain" description="Methyltransferase small" evidence="6">
    <location>
        <begin position="91"/>
        <end position="183"/>
    </location>
</feature>
<proteinExistence type="predicted"/>
<dbReference type="NCBIfam" id="TIGR00536">
    <property type="entry name" value="hemK_fam"/>
    <property type="match status" value="1"/>
</dbReference>
<dbReference type="InterPro" id="IPR007848">
    <property type="entry name" value="Small_mtfrase_dom"/>
</dbReference>
<evidence type="ECO:0000313" key="8">
    <source>
        <dbReference type="EMBL" id="ROP43877.1"/>
    </source>
</evidence>
<dbReference type="Pfam" id="PF17827">
    <property type="entry name" value="PrmC_N"/>
    <property type="match status" value="1"/>
</dbReference>
<dbReference type="InterPro" id="IPR002052">
    <property type="entry name" value="DNA_methylase_N6_adenine_CS"/>
</dbReference>
<keyword evidence="9" id="KW-1185">Reference proteome</keyword>
<dbReference type="FunCoup" id="A0A3N1HMY9">
    <property type="interactions" value="301"/>
</dbReference>
<keyword evidence="3 8" id="KW-0808">Transferase</keyword>
<dbReference type="EMBL" id="RJKN01000003">
    <property type="protein sequence ID" value="ROP43877.1"/>
    <property type="molecule type" value="Genomic_DNA"/>
</dbReference>
<evidence type="ECO:0000259" key="7">
    <source>
        <dbReference type="Pfam" id="PF17827"/>
    </source>
</evidence>
<gene>
    <name evidence="8" type="ORF">EDC03_1473</name>
</gene>
<evidence type="ECO:0000256" key="3">
    <source>
        <dbReference type="ARBA" id="ARBA00022679"/>
    </source>
</evidence>
<dbReference type="PANTHER" id="PTHR18895">
    <property type="entry name" value="HEMK METHYLTRANSFERASE"/>
    <property type="match status" value="1"/>
</dbReference>
<dbReference type="InParanoid" id="A0A3N1HMY9"/>
<feature type="domain" description="Release factor glutamine methyltransferase N-terminal" evidence="7">
    <location>
        <begin position="2"/>
        <end position="45"/>
    </location>
</feature>
<evidence type="ECO:0000256" key="1">
    <source>
        <dbReference type="ARBA" id="ARBA00012771"/>
    </source>
</evidence>
<dbReference type="Gene3D" id="3.40.50.150">
    <property type="entry name" value="Vaccinia Virus protein VP39"/>
    <property type="match status" value="1"/>
</dbReference>
<dbReference type="PANTHER" id="PTHR18895:SF74">
    <property type="entry name" value="MTRF1L RELEASE FACTOR GLUTAMINE METHYLTRANSFERASE"/>
    <property type="match status" value="1"/>
</dbReference>
<dbReference type="InterPro" id="IPR050320">
    <property type="entry name" value="N5-glutamine_MTase"/>
</dbReference>
<evidence type="ECO:0000256" key="2">
    <source>
        <dbReference type="ARBA" id="ARBA00022603"/>
    </source>
</evidence>
<accession>A0A3N1HMY9</accession>
<dbReference type="PROSITE" id="PS00092">
    <property type="entry name" value="N6_MTASE"/>
    <property type="match status" value="1"/>
</dbReference>
<dbReference type="SUPFAM" id="SSF53335">
    <property type="entry name" value="S-adenosyl-L-methionine-dependent methyltransferases"/>
    <property type="match status" value="1"/>
</dbReference>
<dbReference type="EC" id="2.1.1.297" evidence="1"/>
<reference evidence="8 9" key="1">
    <citation type="journal article" date="2015" name="Stand. Genomic Sci.">
        <title>Genomic Encyclopedia of Bacterial and Archaeal Type Strains, Phase III: the genomes of soil and plant-associated and newly described type strains.</title>
        <authorList>
            <person name="Whitman W.B."/>
            <person name="Woyke T."/>
            <person name="Klenk H.P."/>
            <person name="Zhou Y."/>
            <person name="Lilburn T.G."/>
            <person name="Beck B.J."/>
            <person name="De Vos P."/>
            <person name="Vandamme P."/>
            <person name="Eisen J.A."/>
            <person name="Garrity G."/>
            <person name="Hugenholtz P."/>
            <person name="Kyrpides N.C."/>
        </authorList>
    </citation>
    <scope>NUCLEOTIDE SEQUENCE [LARGE SCALE GENOMIC DNA]</scope>
    <source>
        <strain evidence="8 9">CECT 7306</strain>
    </source>
</reference>
<dbReference type="AlphaFoldDB" id="A0A3N1HMY9"/>
<keyword evidence="4" id="KW-0949">S-adenosyl-L-methionine</keyword>
<comment type="catalytic activity">
    <reaction evidence="5">
        <text>L-glutaminyl-[peptide chain release factor] + S-adenosyl-L-methionine = N(5)-methyl-L-glutaminyl-[peptide chain release factor] + S-adenosyl-L-homocysteine + H(+)</text>
        <dbReference type="Rhea" id="RHEA:42896"/>
        <dbReference type="Rhea" id="RHEA-COMP:10271"/>
        <dbReference type="Rhea" id="RHEA-COMP:10272"/>
        <dbReference type="ChEBI" id="CHEBI:15378"/>
        <dbReference type="ChEBI" id="CHEBI:30011"/>
        <dbReference type="ChEBI" id="CHEBI:57856"/>
        <dbReference type="ChEBI" id="CHEBI:59789"/>
        <dbReference type="ChEBI" id="CHEBI:61891"/>
        <dbReference type="EC" id="2.1.1.297"/>
    </reaction>
</comment>
<evidence type="ECO:0000313" key="9">
    <source>
        <dbReference type="Proteomes" id="UP000276232"/>
    </source>
</evidence>
<sequence>MLGVDRAAARLAALRGDALPPGTAAALEVLVDRRAAREPLQHLTGRAPFDGLDLAVGPGVFVPRPETEGLARAAAAAAAAVGRRRGRPPVVVDLCAGSGALALAVAARVPDARVTAVELSPDALAWARRNVRALGAEGGAVPADRPGGPVRLLAGDVTAPLAAVPDLAALVGDVDVVVSNPPYIPPGAVPVDPEVRDHDPALALYGGGDDGLLVPRAVLAVAARLLAPGGVVLVEHAEVQQEALLALLAAGPGAPDAGSWRGATGAADLTGRPRWVQAVRTAAACHDAPS</sequence>
<name>A0A3N1HMY9_9ACTN</name>
<dbReference type="InterPro" id="IPR040758">
    <property type="entry name" value="PrmC_N"/>
</dbReference>
<dbReference type="InterPro" id="IPR029063">
    <property type="entry name" value="SAM-dependent_MTases_sf"/>
</dbReference>
<keyword evidence="2 8" id="KW-0489">Methyltransferase</keyword>